<sequence length="476" mass="50564">MPKPIVIYGNAVQDARNRLRSAQISTMLDVLRNAAFADSGETATRFAAELESDIEALPAAPVDKPKAQQALENAKRRIAAFVAGDSVRDVFAVGDALRYVGEYIEEGGAPESVAAFRGGLRNAFAFKSSNRAREGVSGYIRSERPELGLFKWKLLDGSVIKYMERFYGSYLGADISGTTTDALAALAWLLWDRIRPTPDQRNLQFQASSAIATGHELVPIAAMVLQYHHSLLECGTALALTSKAMSDKPALASYNLYDYTTLANTGTAPIDQLLANGNQTLAADLGGCGLTVIRDFIDIDNARYPDCEIALLVANPAANDLFSLAPQYQTFADARRAGAIEGESYAKGDPTLQIVAKAFLDLMGLELPALSRLIKSDRNDLDALKNEDPQTFFDNLDDAIAEAVNPHASATSTRNVGGPVPATTLPVASAIATASSAADIASTAGRTTVPLPSAGAASLSPEQLQKALAIVELLGK</sequence>
<reference evidence="1 2" key="1">
    <citation type="submission" date="2023-12" db="EMBL/GenBank/DDBJ databases">
        <title>Genome sequencing and assembly of bacterial species from a model synthetic community.</title>
        <authorList>
            <person name="Hogle S.L."/>
        </authorList>
    </citation>
    <scope>NUCLEOTIDE SEQUENCE [LARGE SCALE GENOMIC DNA]</scope>
    <source>
        <strain evidence="1 2">HAMBI 2494</strain>
    </source>
</reference>
<name>A0ABZ0WG10_9BURK</name>
<keyword evidence="2" id="KW-1185">Reference proteome</keyword>
<organism evidence="1 2">
    <name type="scientific">Paraburkholderia kururiensis</name>
    <dbReference type="NCBI Taxonomy" id="984307"/>
    <lineage>
        <taxon>Bacteria</taxon>
        <taxon>Pseudomonadati</taxon>
        <taxon>Pseudomonadota</taxon>
        <taxon>Betaproteobacteria</taxon>
        <taxon>Burkholderiales</taxon>
        <taxon>Burkholderiaceae</taxon>
        <taxon>Paraburkholderia</taxon>
    </lineage>
</organism>
<evidence type="ECO:0000313" key="2">
    <source>
        <dbReference type="Proteomes" id="UP001325479"/>
    </source>
</evidence>
<gene>
    <name evidence="1" type="ORF">U0042_19475</name>
</gene>
<dbReference type="EMBL" id="CP139965">
    <property type="protein sequence ID" value="WQD76279.1"/>
    <property type="molecule type" value="Genomic_DNA"/>
</dbReference>
<evidence type="ECO:0000313" key="1">
    <source>
        <dbReference type="EMBL" id="WQD76279.1"/>
    </source>
</evidence>
<dbReference type="Proteomes" id="UP001325479">
    <property type="component" value="Chromosome"/>
</dbReference>
<accession>A0ABZ0WG10</accession>
<dbReference type="RefSeq" id="WP_114813954.1">
    <property type="nucleotide sequence ID" value="NZ_CP139965.1"/>
</dbReference>
<protein>
    <submittedName>
        <fullName evidence="1">Uncharacterized protein</fullName>
    </submittedName>
</protein>
<proteinExistence type="predicted"/>